<dbReference type="InterPro" id="IPR001214">
    <property type="entry name" value="SET_dom"/>
</dbReference>
<evidence type="ECO:0000256" key="14">
    <source>
        <dbReference type="SAM" id="Phobius"/>
    </source>
</evidence>
<dbReference type="PANTHER" id="PTHR12977">
    <property type="entry name" value="SUPPRESSOR OF VARIEGATION 4-20-RELATED"/>
    <property type="match status" value="1"/>
</dbReference>
<evidence type="ECO:0000256" key="2">
    <source>
        <dbReference type="ARBA" id="ARBA00004286"/>
    </source>
</evidence>
<keyword evidence="11" id="KW-0804">Transcription</keyword>
<evidence type="ECO:0000256" key="10">
    <source>
        <dbReference type="ARBA" id="ARBA00023015"/>
    </source>
</evidence>
<evidence type="ECO:0000256" key="8">
    <source>
        <dbReference type="ARBA" id="ARBA00022691"/>
    </source>
</evidence>
<evidence type="ECO:0000313" key="16">
    <source>
        <dbReference type="EMBL" id="KAJ3139422.1"/>
    </source>
</evidence>
<evidence type="ECO:0000256" key="7">
    <source>
        <dbReference type="ARBA" id="ARBA00022679"/>
    </source>
</evidence>
<keyword evidence="10" id="KW-0805">Transcription regulation</keyword>
<keyword evidence="8" id="KW-0949">S-adenosyl-L-methionine</keyword>
<dbReference type="CDD" id="cd05162">
    <property type="entry name" value="PWWP"/>
    <property type="match status" value="1"/>
</dbReference>
<dbReference type="Pfam" id="PF00856">
    <property type="entry name" value="SET"/>
    <property type="match status" value="1"/>
</dbReference>
<feature type="compositionally biased region" description="Polar residues" evidence="13">
    <location>
        <begin position="930"/>
        <end position="966"/>
    </location>
</feature>
<evidence type="ECO:0000259" key="15">
    <source>
        <dbReference type="PROSITE" id="PS50280"/>
    </source>
</evidence>
<keyword evidence="9" id="KW-0156">Chromatin regulator</keyword>
<keyword evidence="14" id="KW-0812">Transmembrane</keyword>
<dbReference type="InterPro" id="IPR041938">
    <property type="entry name" value="Hist-Lys_N-MTase_N"/>
</dbReference>
<dbReference type="InterPro" id="IPR046341">
    <property type="entry name" value="SET_dom_sf"/>
</dbReference>
<evidence type="ECO:0000313" key="17">
    <source>
        <dbReference type="Proteomes" id="UP001211907"/>
    </source>
</evidence>
<organism evidence="16 17">
    <name type="scientific">Physocladia obscura</name>
    <dbReference type="NCBI Taxonomy" id="109957"/>
    <lineage>
        <taxon>Eukaryota</taxon>
        <taxon>Fungi</taxon>
        <taxon>Fungi incertae sedis</taxon>
        <taxon>Chytridiomycota</taxon>
        <taxon>Chytridiomycota incertae sedis</taxon>
        <taxon>Chytridiomycetes</taxon>
        <taxon>Chytridiales</taxon>
        <taxon>Chytriomycetaceae</taxon>
        <taxon>Physocladia</taxon>
    </lineage>
</organism>
<feature type="region of interest" description="Disordered" evidence="13">
    <location>
        <begin position="179"/>
        <end position="225"/>
    </location>
</feature>
<feature type="compositionally biased region" description="Polar residues" evidence="13">
    <location>
        <begin position="28"/>
        <end position="61"/>
    </location>
</feature>
<keyword evidence="6" id="KW-0489">Methyltransferase</keyword>
<accession>A0AAD5T8R2</accession>
<name>A0AAD5T8R2_9FUNG</name>
<dbReference type="GO" id="GO:0032259">
    <property type="term" value="P:methylation"/>
    <property type="evidence" value="ECO:0007669"/>
    <property type="project" value="UniProtKB-KW"/>
</dbReference>
<proteinExistence type="predicted"/>
<feature type="region of interest" description="Disordered" evidence="13">
    <location>
        <begin position="1"/>
        <end position="68"/>
    </location>
</feature>
<dbReference type="AlphaFoldDB" id="A0AAD5T8R2"/>
<dbReference type="SUPFAM" id="SSF82199">
    <property type="entry name" value="SET domain"/>
    <property type="match status" value="1"/>
</dbReference>
<feature type="transmembrane region" description="Helical" evidence="14">
    <location>
        <begin position="132"/>
        <end position="155"/>
    </location>
</feature>
<evidence type="ECO:0000256" key="3">
    <source>
        <dbReference type="ARBA" id="ARBA00012188"/>
    </source>
</evidence>
<keyword evidence="7" id="KW-0808">Transferase</keyword>
<evidence type="ECO:0000256" key="6">
    <source>
        <dbReference type="ARBA" id="ARBA00022603"/>
    </source>
</evidence>
<dbReference type="CDD" id="cd10524">
    <property type="entry name" value="SET_Suv4-20-like"/>
    <property type="match status" value="1"/>
</dbReference>
<evidence type="ECO:0000256" key="12">
    <source>
        <dbReference type="ARBA" id="ARBA00023242"/>
    </source>
</evidence>
<evidence type="ECO:0000256" key="11">
    <source>
        <dbReference type="ARBA" id="ARBA00023163"/>
    </source>
</evidence>
<dbReference type="PROSITE" id="PS51570">
    <property type="entry name" value="SAM_MT43_SUVAR420_2"/>
    <property type="match status" value="1"/>
</dbReference>
<feature type="domain" description="SET" evidence="15">
    <location>
        <begin position="322"/>
        <end position="435"/>
    </location>
</feature>
<keyword evidence="14" id="KW-1133">Transmembrane helix</keyword>
<keyword evidence="4" id="KW-0158">Chromosome</keyword>
<evidence type="ECO:0000256" key="13">
    <source>
        <dbReference type="SAM" id="MobiDB-lite"/>
    </source>
</evidence>
<dbReference type="Gene3D" id="1.10.10.1700">
    <property type="entry name" value="Histone-lysine N-methyltransferase"/>
    <property type="match status" value="1"/>
</dbReference>
<sequence length="1107" mass="123080">MMATAATATAGTPDPATIIASTHDDESNSPMRYTENSLLASSQSQTLVQTHPQTQLQPQSHSISQSYFQSQGQSQIQSQIQPQPAGIPGVRMAMPLTANKLKQLQNALTARKFIDLSDYDDLMSDFLLVSRLLSTPSFSFLLFAVLFCFAVLTMFDKTSQDSVFLGFRTHKMNSRYLTMAHRDGGGSDSDVNSKNDSQSENDAENDANDESNSGNDGGGGGNGDDERNSLALVNFSAIDRSRIQSTVVSLIRSHIAARRNVDAATNELAACFLFPSALFNSDSPDCKTFEAFKPFLANRSDEQISDFKEHMKRYFSMYLPSAGFEIAKTTRYKDSGKVEACIISTKKWSPGDEIRYCTGYIAELTEQDELHLANRDFSVLYSTRKGCMCLFLGPARFVNHDCQPNCKFIPTGTNSICFKVLRDIEVGDEITTFYGGDYFGEGNRECLCATCEEHGTGGFTVSKPESQLSEILGDADFEKPLVTKLRKSRLRNEAWSYYKNIFAGVDFEDVVVERGKKSFSPASGSDNEIEFKCGNCSLSGPDVFSDDSVGGRCTRCDRNWKIYGAEWPSRKKKARLHHSTSAYDSDLSEIEQFDSDSDHDSYQDNNDDFWEVRSLAFETIDDLFMQVDLDDISPADLERWELILNVPGVIPSNCAINLPQCVFVFPDSDDPAEPWWPALIVPQAEVDRGMPKLGEFDSPDEFCVVEYLEVLSYNVVRKEDLRVFDVASEPYLTFAKIAGFENQIAVKRAIEFLTTGKPTGKFKWNKWGKAKQTMDDAAAAQNGSLQSSTSLIENSKLYKLIPVSVSGPRDSYVHNLLNGGIPVNIQSVSGTNIGNFSFGIQLAVCLDLPGYKADNESSNNEELGVMSPDSLQESKNLTIANTTAAFRKVVEERRRKRLETQLYHQQLQQLQQEQEAAMKRKNLIERKSESNINMYSETETSPLSSNAPDTPSSIVESGSEGSTTDTELDYTKQTVGSPEVISLSPLLTGEDAASNSPMLEFTSTQAPRLTAVTEEQVLETLCGGLDKRDNIMVVDDAVVVYHAELSLWYLAHVIEVNPSENTCKIRYAYWGKRWDTVKQFGEVYKLAMGVEAKLVQVSQFYKGINFI</sequence>
<keyword evidence="17" id="KW-1185">Reference proteome</keyword>
<dbReference type="EC" id="2.1.1.362" evidence="3"/>
<evidence type="ECO:0000256" key="5">
    <source>
        <dbReference type="ARBA" id="ARBA00022491"/>
    </source>
</evidence>
<feature type="compositionally biased region" description="Polar residues" evidence="13">
    <location>
        <begin position="189"/>
        <end position="198"/>
    </location>
</feature>
<dbReference type="InterPro" id="IPR025790">
    <property type="entry name" value="Suv4-20_animal"/>
</dbReference>
<gene>
    <name evidence="16" type="ORF">HK100_011563</name>
</gene>
<dbReference type="Gene3D" id="2.170.270.10">
    <property type="entry name" value="SET domain"/>
    <property type="match status" value="1"/>
</dbReference>
<keyword evidence="12" id="KW-0539">Nucleus</keyword>
<protein>
    <recommendedName>
        <fullName evidence="3">[histone H4]-N-methyl-L-lysine(20) N-methyltransferase</fullName>
        <ecNumber evidence="3">2.1.1.362</ecNumber>
    </recommendedName>
</protein>
<evidence type="ECO:0000256" key="9">
    <source>
        <dbReference type="ARBA" id="ARBA00022853"/>
    </source>
</evidence>
<dbReference type="GO" id="GO:0005694">
    <property type="term" value="C:chromosome"/>
    <property type="evidence" value="ECO:0007669"/>
    <property type="project" value="UniProtKB-SubCell"/>
</dbReference>
<keyword evidence="5" id="KW-0678">Repressor</keyword>
<dbReference type="PANTHER" id="PTHR12977:SF4">
    <property type="entry name" value="HISTONE-LYSINE N-METHYLTRANSFERASE KMT5B"/>
    <property type="match status" value="1"/>
</dbReference>
<feature type="compositionally biased region" description="Acidic residues" evidence="13">
    <location>
        <begin position="199"/>
        <end position="209"/>
    </location>
</feature>
<dbReference type="GO" id="GO:0005634">
    <property type="term" value="C:nucleus"/>
    <property type="evidence" value="ECO:0007669"/>
    <property type="project" value="UniProtKB-SubCell"/>
</dbReference>
<comment type="caution">
    <text evidence="16">The sequence shown here is derived from an EMBL/GenBank/DDBJ whole genome shotgun (WGS) entry which is preliminary data.</text>
</comment>
<feature type="compositionally biased region" description="Low complexity" evidence="13">
    <location>
        <begin position="1"/>
        <end position="20"/>
    </location>
</feature>
<reference evidence="16" key="1">
    <citation type="submission" date="2020-05" db="EMBL/GenBank/DDBJ databases">
        <title>Phylogenomic resolution of chytrid fungi.</title>
        <authorList>
            <person name="Stajich J.E."/>
            <person name="Amses K."/>
            <person name="Simmons R."/>
            <person name="Seto K."/>
            <person name="Myers J."/>
            <person name="Bonds A."/>
            <person name="Quandt C.A."/>
            <person name="Barry K."/>
            <person name="Liu P."/>
            <person name="Grigoriev I."/>
            <person name="Longcore J.E."/>
            <person name="James T.Y."/>
        </authorList>
    </citation>
    <scope>NUCLEOTIDE SEQUENCE</scope>
    <source>
        <strain evidence="16">JEL0513</strain>
    </source>
</reference>
<dbReference type="SMART" id="SM00317">
    <property type="entry name" value="SET"/>
    <property type="match status" value="1"/>
</dbReference>
<dbReference type="InterPro" id="IPR039977">
    <property type="entry name" value="Suv4-20/Set9"/>
</dbReference>
<feature type="region of interest" description="Disordered" evidence="13">
    <location>
        <begin position="924"/>
        <end position="966"/>
    </location>
</feature>
<evidence type="ECO:0000256" key="4">
    <source>
        <dbReference type="ARBA" id="ARBA00022454"/>
    </source>
</evidence>
<dbReference type="GO" id="GO:0140941">
    <property type="term" value="F:histone H4K20me methyltransferase activity"/>
    <property type="evidence" value="ECO:0007669"/>
    <property type="project" value="UniProtKB-EC"/>
</dbReference>
<evidence type="ECO:0000256" key="1">
    <source>
        <dbReference type="ARBA" id="ARBA00004123"/>
    </source>
</evidence>
<dbReference type="EMBL" id="JADGJH010000073">
    <property type="protein sequence ID" value="KAJ3139422.1"/>
    <property type="molecule type" value="Genomic_DNA"/>
</dbReference>
<keyword evidence="14" id="KW-0472">Membrane</keyword>
<dbReference type="Proteomes" id="UP001211907">
    <property type="component" value="Unassembled WGS sequence"/>
</dbReference>
<dbReference type="PROSITE" id="PS50280">
    <property type="entry name" value="SET"/>
    <property type="match status" value="1"/>
</dbReference>
<comment type="subcellular location">
    <subcellularLocation>
        <location evidence="2">Chromosome</location>
    </subcellularLocation>
    <subcellularLocation>
        <location evidence="1">Nucleus</location>
    </subcellularLocation>
</comment>